<feature type="transmembrane region" description="Helical" evidence="1">
    <location>
        <begin position="210"/>
        <end position="233"/>
    </location>
</feature>
<evidence type="ECO:0000256" key="1">
    <source>
        <dbReference type="SAM" id="Phobius"/>
    </source>
</evidence>
<keyword evidence="1" id="KW-1133">Transmembrane helix</keyword>
<feature type="transmembrane region" description="Helical" evidence="1">
    <location>
        <begin position="64"/>
        <end position="87"/>
    </location>
</feature>
<evidence type="ECO:0000313" key="3">
    <source>
        <dbReference type="Proteomes" id="UP000561045"/>
    </source>
</evidence>
<evidence type="ECO:0000313" key="2">
    <source>
        <dbReference type="EMBL" id="MBB4014338.1"/>
    </source>
</evidence>
<dbReference type="Proteomes" id="UP000561045">
    <property type="component" value="Unassembled WGS sequence"/>
</dbReference>
<proteinExistence type="predicted"/>
<dbReference type="EMBL" id="JACIET010000002">
    <property type="protein sequence ID" value="MBB4014338.1"/>
    <property type="molecule type" value="Genomic_DNA"/>
</dbReference>
<dbReference type="AlphaFoldDB" id="A0A840BS44"/>
<keyword evidence="1" id="KW-0472">Membrane</keyword>
<organism evidence="2 3">
    <name type="scientific">Niveibacterium umoris</name>
    <dbReference type="NCBI Taxonomy" id="1193620"/>
    <lineage>
        <taxon>Bacteria</taxon>
        <taxon>Pseudomonadati</taxon>
        <taxon>Pseudomonadota</taxon>
        <taxon>Betaproteobacteria</taxon>
        <taxon>Rhodocyclales</taxon>
        <taxon>Rhodocyclaceae</taxon>
        <taxon>Niveibacterium</taxon>
    </lineage>
</organism>
<feature type="transmembrane region" description="Helical" evidence="1">
    <location>
        <begin position="29"/>
        <end position="52"/>
    </location>
</feature>
<keyword evidence="1" id="KW-0812">Transmembrane</keyword>
<keyword evidence="3" id="KW-1185">Reference proteome</keyword>
<evidence type="ECO:0008006" key="4">
    <source>
        <dbReference type="Google" id="ProtNLM"/>
    </source>
</evidence>
<accession>A0A840BS44</accession>
<sequence length="248" mass="26449">MQALKLPPARGWIWVKEGFALYRRNPFALAANLMLMMLLIMLMLAGATALVGGDEKSPETMEKVALLAQCALSLLAPPLLVGLYEVCHRIHEGQMVMPAAVLGGFSRNIGRLMQLSGLMLAYSLAVFALEQLTQSPVVSVVLSMPLLMANWFSPLLTGRLGTPPLKSAFFSMIAVYRNLGAVAVFCLSSLVVFVLLPSLAAGLLTAIAPAFGAAIISVLALALLPALFSAFYASTRDIFPALWDAPAD</sequence>
<protein>
    <recommendedName>
        <fullName evidence="4">Glycerophosphoryl diester phosphodiesterase membrane domain-containing protein</fullName>
    </recommendedName>
</protein>
<dbReference type="RefSeq" id="WP_183636251.1">
    <property type="nucleotide sequence ID" value="NZ_BAABLE010000005.1"/>
</dbReference>
<comment type="caution">
    <text evidence="2">The sequence shown here is derived from an EMBL/GenBank/DDBJ whole genome shotgun (WGS) entry which is preliminary data.</text>
</comment>
<feature type="transmembrane region" description="Helical" evidence="1">
    <location>
        <begin position="179"/>
        <end position="204"/>
    </location>
</feature>
<name>A0A840BS44_9RHOO</name>
<reference evidence="2 3" key="1">
    <citation type="submission" date="2020-08" db="EMBL/GenBank/DDBJ databases">
        <title>Genomic Encyclopedia of Type Strains, Phase IV (KMG-IV): sequencing the most valuable type-strain genomes for metagenomic binning, comparative biology and taxonomic classification.</title>
        <authorList>
            <person name="Goeker M."/>
        </authorList>
    </citation>
    <scope>NUCLEOTIDE SEQUENCE [LARGE SCALE GENOMIC DNA]</scope>
    <source>
        <strain evidence="2 3">DSM 106739</strain>
    </source>
</reference>
<gene>
    <name evidence="2" type="ORF">GGR36_003684</name>
</gene>